<accession>A0ABZ2HNP8</accession>
<feature type="domain" description="Glyoxalase-like" evidence="1">
    <location>
        <begin position="4"/>
        <end position="174"/>
    </location>
</feature>
<gene>
    <name evidence="2" type="ORF">RZ517_07410</name>
</gene>
<dbReference type="Pfam" id="PF13468">
    <property type="entry name" value="Glyoxalase_3"/>
    <property type="match status" value="1"/>
</dbReference>
<keyword evidence="3" id="KW-1185">Reference proteome</keyword>
<reference evidence="2 3" key="1">
    <citation type="submission" date="2023-10" db="EMBL/GenBank/DDBJ databases">
        <title>Roseovarius strain S88 nov., isolated from a marine algae.</title>
        <authorList>
            <person name="Lee M.W."/>
            <person name="Lee J.K."/>
            <person name="Kim J.M."/>
            <person name="Choi D.G."/>
            <person name="Baek J.H."/>
            <person name="Bayburt H."/>
            <person name="Jung J.J."/>
            <person name="Han D.M."/>
            <person name="Jeon C.O."/>
        </authorList>
    </citation>
    <scope>NUCLEOTIDE SEQUENCE [LARGE SCALE GENOMIC DNA]</scope>
    <source>
        <strain evidence="2 3">S88</strain>
    </source>
</reference>
<dbReference type="EMBL" id="CP146069">
    <property type="protein sequence ID" value="WWR47987.1"/>
    <property type="molecule type" value="Genomic_DNA"/>
</dbReference>
<dbReference type="InterPro" id="IPR029068">
    <property type="entry name" value="Glyas_Bleomycin-R_OHBP_Dase"/>
</dbReference>
<dbReference type="Proteomes" id="UP001364156">
    <property type="component" value="Chromosome"/>
</dbReference>
<protein>
    <submittedName>
        <fullName evidence="2">VOC family protein</fullName>
    </submittedName>
</protein>
<proteinExistence type="predicted"/>
<sequence length="203" mass="22329">MIVLDHFAIAAETLESGRAYAEGALGVPLLPGGQHPHFGTHNLLLGLEDGLYLEVISIDPDAPAPEYPRWFDLDRFTGRARPTNWICRTDDLNGFVAEHPQAGTPVPLARGDLRWQMSVPPTGILPYDNMFPAVIEWASAETPARRLPASGCRLKMLTISHPDADELRQTLAPVFQETRVRFETAPLGLVAEMDTPSGVRVLE</sequence>
<evidence type="ECO:0000313" key="3">
    <source>
        <dbReference type="Proteomes" id="UP001364156"/>
    </source>
</evidence>
<dbReference type="Gene3D" id="3.10.180.10">
    <property type="entry name" value="2,3-Dihydroxybiphenyl 1,2-Dioxygenase, domain 1"/>
    <property type="match status" value="1"/>
</dbReference>
<name>A0ABZ2HNP8_9RHOB</name>
<evidence type="ECO:0000313" key="2">
    <source>
        <dbReference type="EMBL" id="WWR47987.1"/>
    </source>
</evidence>
<dbReference type="InterPro" id="IPR025870">
    <property type="entry name" value="Glyoxalase-like_dom"/>
</dbReference>
<evidence type="ECO:0000259" key="1">
    <source>
        <dbReference type="Pfam" id="PF13468"/>
    </source>
</evidence>
<dbReference type="RefSeq" id="WP_338550809.1">
    <property type="nucleotide sequence ID" value="NZ_CP146069.1"/>
</dbReference>
<organism evidence="2 3">
    <name type="scientific">Roseovarius phycicola</name>
    <dbReference type="NCBI Taxonomy" id="3080976"/>
    <lineage>
        <taxon>Bacteria</taxon>
        <taxon>Pseudomonadati</taxon>
        <taxon>Pseudomonadota</taxon>
        <taxon>Alphaproteobacteria</taxon>
        <taxon>Rhodobacterales</taxon>
        <taxon>Roseobacteraceae</taxon>
        <taxon>Roseovarius</taxon>
    </lineage>
</organism>